<sequence length="57" mass="6390">MGYICFPSPSAKGSFPFKLDQTRPVFYSDCNLHMLSIENLIQKNSPFPADILGVLLK</sequence>
<dbReference type="HOGENOM" id="CLU_2988727_0_0_9"/>
<dbReference type="PATRIC" id="fig|411475.3.peg.559"/>
<accession>G9YMD0</accession>
<reference evidence="1 2" key="1">
    <citation type="submission" date="2011-08" db="EMBL/GenBank/DDBJ databases">
        <authorList>
            <person name="Weinstock G."/>
            <person name="Sodergren E."/>
            <person name="Clifton S."/>
            <person name="Fulton L."/>
            <person name="Fulton B."/>
            <person name="Courtney L."/>
            <person name="Fronick C."/>
            <person name="Harrison M."/>
            <person name="Strong C."/>
            <person name="Farmer C."/>
            <person name="Delahaunty K."/>
            <person name="Markovic C."/>
            <person name="Hall O."/>
            <person name="Minx P."/>
            <person name="Tomlinson C."/>
            <person name="Mitreva M."/>
            <person name="Hou S."/>
            <person name="Chen J."/>
            <person name="Wollam A."/>
            <person name="Pepin K.H."/>
            <person name="Johnson M."/>
            <person name="Bhonagiri V."/>
            <person name="Zhang X."/>
            <person name="Suruliraj S."/>
            <person name="Warren W."/>
            <person name="Chinwalla A."/>
            <person name="Mardis E.R."/>
            <person name="Wilson R.K."/>
        </authorList>
    </citation>
    <scope>NUCLEOTIDE SEQUENCE [LARGE SCALE GENOMIC DNA]</scope>
    <source>
        <strain evidence="1 2">ATCC 29863</strain>
    </source>
</reference>
<dbReference type="Proteomes" id="UP000004459">
    <property type="component" value="Unassembled WGS sequence"/>
</dbReference>
<organism evidence="1 2">
    <name type="scientific">Flavonifractor plautii ATCC 29863</name>
    <dbReference type="NCBI Taxonomy" id="411475"/>
    <lineage>
        <taxon>Bacteria</taxon>
        <taxon>Bacillati</taxon>
        <taxon>Bacillota</taxon>
        <taxon>Clostridia</taxon>
        <taxon>Eubacteriales</taxon>
        <taxon>Oscillospiraceae</taxon>
        <taxon>Flavonifractor</taxon>
    </lineage>
</organism>
<proteinExistence type="predicted"/>
<name>G9YMD0_FLAPL</name>
<evidence type="ECO:0000313" key="2">
    <source>
        <dbReference type="Proteomes" id="UP000004459"/>
    </source>
</evidence>
<protein>
    <submittedName>
        <fullName evidence="1">Uncharacterized protein</fullName>
    </submittedName>
</protein>
<gene>
    <name evidence="1" type="ORF">HMPREF0372_00651</name>
</gene>
<dbReference type="AlphaFoldDB" id="G9YMD0"/>
<comment type="caution">
    <text evidence="1">The sequence shown here is derived from an EMBL/GenBank/DDBJ whole genome shotgun (WGS) entry which is preliminary data.</text>
</comment>
<evidence type="ECO:0000313" key="1">
    <source>
        <dbReference type="EMBL" id="EHM54183.1"/>
    </source>
</evidence>
<dbReference type="EMBL" id="AGCK01000044">
    <property type="protein sequence ID" value="EHM54183.1"/>
    <property type="molecule type" value="Genomic_DNA"/>
</dbReference>